<organism evidence="1">
    <name type="scientific">Populus trichocarpa</name>
    <name type="common">Western balsam poplar</name>
    <name type="synonym">Populus balsamifera subsp. trichocarpa</name>
    <dbReference type="NCBI Taxonomy" id="3694"/>
    <lineage>
        <taxon>Eukaryota</taxon>
        <taxon>Viridiplantae</taxon>
        <taxon>Streptophyta</taxon>
        <taxon>Embryophyta</taxon>
        <taxon>Tracheophyta</taxon>
        <taxon>Spermatophyta</taxon>
        <taxon>Magnoliopsida</taxon>
        <taxon>eudicotyledons</taxon>
        <taxon>Gunneridae</taxon>
        <taxon>Pentapetalae</taxon>
        <taxon>rosids</taxon>
        <taxon>fabids</taxon>
        <taxon>Malpighiales</taxon>
        <taxon>Salicaceae</taxon>
        <taxon>Saliceae</taxon>
        <taxon>Populus</taxon>
    </lineage>
</organism>
<reference evidence="1" key="1">
    <citation type="journal article" date="2008" name="BMC Genomics">
        <title>Analysis of 4,664 high-quality sequence-finished poplar full-length cDNA clones and their utility for the discovery of genes responding to insect feeding.</title>
        <authorList>
            <person name="Ralph S.G."/>
            <person name="Chun H.J."/>
            <person name="Cooper D."/>
            <person name="Kirkpatrick R."/>
            <person name="Kolosova N."/>
            <person name="Gunter L."/>
            <person name="Tuskan G.A."/>
            <person name="Douglas C.J."/>
            <person name="Holt R.A."/>
            <person name="Jones S.J."/>
            <person name="Marra M.A."/>
            <person name="Bohlmann J."/>
        </authorList>
    </citation>
    <scope>NUCLEOTIDE SEQUENCE</scope>
    <source>
        <tissue evidence="1">Outer xylem</tissue>
    </source>
</reference>
<proteinExistence type="evidence at transcript level"/>
<protein>
    <submittedName>
        <fullName evidence="1">Uncharacterized protein</fullName>
    </submittedName>
</protein>
<name>A9P859_POPTR</name>
<accession>A9P859</accession>
<evidence type="ECO:0000313" key="1">
    <source>
        <dbReference type="EMBL" id="ABK92562.1"/>
    </source>
</evidence>
<dbReference type="AlphaFoldDB" id="A9P859"/>
<sequence length="95" mass="10610">MSWHCTCQSLKDLDTRVGNTCLSTVLLSLHLNGTHFLLLQPLEMTTSVFTLELSVIGQGSFEQCSQRYVSHLLMGRVDFSDLIASKDTTQICQES</sequence>
<dbReference type="EMBL" id="EF144306">
    <property type="protein sequence ID" value="ABK92562.1"/>
    <property type="molecule type" value="mRNA"/>
</dbReference>